<dbReference type="GO" id="GO:0008360">
    <property type="term" value="P:regulation of cell shape"/>
    <property type="evidence" value="ECO:0007669"/>
    <property type="project" value="UniProtKB-UniRule"/>
</dbReference>
<evidence type="ECO:0000259" key="10">
    <source>
        <dbReference type="PROSITE" id="PS52029"/>
    </source>
</evidence>
<dbReference type="KEGG" id="ocg:OCA5_c27090"/>
<feature type="compositionally biased region" description="Polar residues" evidence="8">
    <location>
        <begin position="195"/>
        <end position="206"/>
    </location>
</feature>
<keyword evidence="4 7" id="KW-0133">Cell shape</keyword>
<dbReference type="RefSeq" id="WP_013913278.1">
    <property type="nucleotide sequence ID" value="NC_011386.1"/>
</dbReference>
<feature type="compositionally biased region" description="Gly residues" evidence="8">
    <location>
        <begin position="211"/>
        <end position="222"/>
    </location>
</feature>
<evidence type="ECO:0000256" key="9">
    <source>
        <dbReference type="SAM" id="SignalP"/>
    </source>
</evidence>
<dbReference type="CDD" id="cd16913">
    <property type="entry name" value="YkuD_like"/>
    <property type="match status" value="1"/>
</dbReference>
<dbReference type="InterPro" id="IPR050979">
    <property type="entry name" value="LD-transpeptidase"/>
</dbReference>
<evidence type="ECO:0000256" key="8">
    <source>
        <dbReference type="SAM" id="MobiDB-lite"/>
    </source>
</evidence>
<gene>
    <name evidence="11" type="ordered locus">OCA5_c27090</name>
</gene>
<dbReference type="GO" id="GO:0071555">
    <property type="term" value="P:cell wall organization"/>
    <property type="evidence" value="ECO:0007669"/>
    <property type="project" value="UniProtKB-UniRule"/>
</dbReference>
<name>F8BV48_AFIC5</name>
<dbReference type="GO" id="GO:0071972">
    <property type="term" value="F:peptidoglycan L,D-transpeptidase activity"/>
    <property type="evidence" value="ECO:0007669"/>
    <property type="project" value="TreeGrafter"/>
</dbReference>
<dbReference type="EMBL" id="CP002826">
    <property type="protein sequence ID" value="AEI07403.1"/>
    <property type="molecule type" value="Genomic_DNA"/>
</dbReference>
<dbReference type="eggNOG" id="COG1376">
    <property type="taxonomic scope" value="Bacteria"/>
</dbReference>
<dbReference type="Proteomes" id="UP000007730">
    <property type="component" value="Chromosome"/>
</dbReference>
<comment type="similarity">
    <text evidence="2">Belongs to the YkuD family.</text>
</comment>
<dbReference type="GO" id="GO:0016740">
    <property type="term" value="F:transferase activity"/>
    <property type="evidence" value="ECO:0007669"/>
    <property type="project" value="UniProtKB-KW"/>
</dbReference>
<dbReference type="GO" id="GO:0005576">
    <property type="term" value="C:extracellular region"/>
    <property type="evidence" value="ECO:0007669"/>
    <property type="project" value="TreeGrafter"/>
</dbReference>
<comment type="pathway">
    <text evidence="1 7">Cell wall biogenesis; peptidoglycan biosynthesis.</text>
</comment>
<dbReference type="PANTHER" id="PTHR30582:SF2">
    <property type="entry name" value="L,D-TRANSPEPTIDASE YCIB-RELATED"/>
    <property type="match status" value="1"/>
</dbReference>
<dbReference type="AlphaFoldDB" id="F8BV48"/>
<accession>F8BV48</accession>
<dbReference type="PANTHER" id="PTHR30582">
    <property type="entry name" value="L,D-TRANSPEPTIDASE"/>
    <property type="match status" value="1"/>
</dbReference>
<dbReference type="SUPFAM" id="SSF141523">
    <property type="entry name" value="L,D-transpeptidase catalytic domain-like"/>
    <property type="match status" value="1"/>
</dbReference>
<evidence type="ECO:0000256" key="2">
    <source>
        <dbReference type="ARBA" id="ARBA00005992"/>
    </source>
</evidence>
<keyword evidence="9" id="KW-0732">Signal</keyword>
<dbReference type="Gene3D" id="2.40.440.10">
    <property type="entry name" value="L,D-transpeptidase catalytic domain-like"/>
    <property type="match status" value="1"/>
</dbReference>
<dbReference type="PROSITE" id="PS52029">
    <property type="entry name" value="LD_TPASE"/>
    <property type="match status" value="1"/>
</dbReference>
<feature type="region of interest" description="Disordered" evidence="8">
    <location>
        <begin position="155"/>
        <end position="251"/>
    </location>
</feature>
<dbReference type="OrthoDB" id="463216at2"/>
<dbReference type="STRING" id="504832.OCA5_c27090"/>
<evidence type="ECO:0000256" key="6">
    <source>
        <dbReference type="ARBA" id="ARBA00023316"/>
    </source>
</evidence>
<feature type="signal peptide" evidence="9">
    <location>
        <begin position="1"/>
        <end position="22"/>
    </location>
</feature>
<evidence type="ECO:0000256" key="1">
    <source>
        <dbReference type="ARBA" id="ARBA00004752"/>
    </source>
</evidence>
<feature type="active site" description="Nucleophile" evidence="7">
    <location>
        <position position="112"/>
    </location>
</feature>
<keyword evidence="3" id="KW-0808">Transferase</keyword>
<feature type="domain" description="L,D-TPase catalytic" evidence="10">
    <location>
        <begin position="24"/>
        <end position="140"/>
    </location>
</feature>
<feature type="compositionally biased region" description="Basic and acidic residues" evidence="8">
    <location>
        <begin position="230"/>
        <end position="244"/>
    </location>
</feature>
<keyword evidence="5 7" id="KW-0573">Peptidoglycan synthesis</keyword>
<dbReference type="GO" id="GO:0018104">
    <property type="term" value="P:peptidoglycan-protein cross-linking"/>
    <property type="evidence" value="ECO:0007669"/>
    <property type="project" value="TreeGrafter"/>
</dbReference>
<dbReference type="InterPro" id="IPR038063">
    <property type="entry name" value="Transpep_catalytic_dom"/>
</dbReference>
<keyword evidence="6 7" id="KW-0961">Cell wall biogenesis/degradation</keyword>
<evidence type="ECO:0000256" key="7">
    <source>
        <dbReference type="PROSITE-ProRule" id="PRU01373"/>
    </source>
</evidence>
<evidence type="ECO:0000313" key="11">
    <source>
        <dbReference type="EMBL" id="AEI07403.1"/>
    </source>
</evidence>
<proteinExistence type="inferred from homology"/>
<organism evidence="11 12">
    <name type="scientific">Afipia carboxidovorans (strain ATCC 49405 / DSM 1227 / KCTC 32145 / OM5)</name>
    <name type="common">Oligotropha carboxidovorans</name>
    <dbReference type="NCBI Taxonomy" id="504832"/>
    <lineage>
        <taxon>Bacteria</taxon>
        <taxon>Pseudomonadati</taxon>
        <taxon>Pseudomonadota</taxon>
        <taxon>Alphaproteobacteria</taxon>
        <taxon>Hyphomicrobiales</taxon>
        <taxon>Nitrobacteraceae</taxon>
        <taxon>Afipia</taxon>
    </lineage>
</organism>
<evidence type="ECO:0000256" key="3">
    <source>
        <dbReference type="ARBA" id="ARBA00022679"/>
    </source>
</evidence>
<dbReference type="Pfam" id="PF03734">
    <property type="entry name" value="YkuD"/>
    <property type="match status" value="1"/>
</dbReference>
<dbReference type="InterPro" id="IPR005490">
    <property type="entry name" value="LD_TPept_cat_dom"/>
</dbReference>
<evidence type="ECO:0000256" key="4">
    <source>
        <dbReference type="ARBA" id="ARBA00022960"/>
    </source>
</evidence>
<sequence length="277" mass="30730">MRKLVLAVAALAFAAGTSLAHAAVDIEVNKDIQQMTVSVDGQVLYRWPVSSGNPTHETPNGKFQTFRMEEDHYSKEFDDAPMPHSIFFTKQGHAIHGTDSVRNLGMPVSHGCVRLSRANATTLWNLVKREGLLKTSVRLTGSSRVALARNPRNVATRGGTTLDANAGATAGQPLDTTPRRLAPGAMFDRPGDDTAQPSYQERQVQRQPYYGYGGNSGYGNNSGYGMSAPDPRDPTRRIYVDPRYGRGYANDYAESDAPRYYRRRSYQVRPYYEDDDD</sequence>
<dbReference type="UniPathway" id="UPA00219"/>
<reference evidence="11 12" key="1">
    <citation type="journal article" date="2011" name="J. Bacteriol.">
        <title>Complete genome sequences of the chemolithoautotrophic Oligotropha carboxidovorans strains OM4 and OM5.</title>
        <authorList>
            <person name="Volland S."/>
            <person name="Rachinger M."/>
            <person name="Strittmatter A."/>
            <person name="Daniel R."/>
            <person name="Gottschalk G."/>
            <person name="Meyer O."/>
        </authorList>
    </citation>
    <scope>NUCLEOTIDE SEQUENCE [LARGE SCALE GENOMIC DNA]</scope>
    <source>
        <strain evidence="12">ATCC 49405 / DSM 1227 / KCTC 32145 / OM5</strain>
    </source>
</reference>
<protein>
    <recommendedName>
        <fullName evidence="10">L,D-TPase catalytic domain-containing protein</fullName>
    </recommendedName>
</protein>
<keyword evidence="12" id="KW-1185">Reference proteome</keyword>
<evidence type="ECO:0000256" key="5">
    <source>
        <dbReference type="ARBA" id="ARBA00022984"/>
    </source>
</evidence>
<feature type="chain" id="PRO_5003374282" description="L,D-TPase catalytic domain-containing protein" evidence="9">
    <location>
        <begin position="23"/>
        <end position="277"/>
    </location>
</feature>
<evidence type="ECO:0000313" key="12">
    <source>
        <dbReference type="Proteomes" id="UP000007730"/>
    </source>
</evidence>
<feature type="active site" description="Proton donor/acceptor" evidence="7">
    <location>
        <position position="96"/>
    </location>
</feature>
<dbReference type="HOGENOM" id="CLU_096102_0_0_5"/>